<gene>
    <name evidence="1" type="ORF">A3B74_03380</name>
</gene>
<dbReference type="AlphaFoldDB" id="A0A1G2APJ9"/>
<dbReference type="STRING" id="1798540.A3B74_03380"/>
<evidence type="ECO:0000313" key="1">
    <source>
        <dbReference type="EMBL" id="OGY78801.1"/>
    </source>
</evidence>
<organism evidence="1 2">
    <name type="scientific">Candidatus Kerfeldbacteria bacterium RIFCSPHIGHO2_02_FULL_42_14</name>
    <dbReference type="NCBI Taxonomy" id="1798540"/>
    <lineage>
        <taxon>Bacteria</taxon>
        <taxon>Candidatus Kerfeldiibacteriota</taxon>
    </lineage>
</organism>
<dbReference type="Proteomes" id="UP000177165">
    <property type="component" value="Unassembled WGS sequence"/>
</dbReference>
<protein>
    <submittedName>
        <fullName evidence="1">Uncharacterized protein</fullName>
    </submittedName>
</protein>
<name>A0A1G2APJ9_9BACT</name>
<evidence type="ECO:0000313" key="2">
    <source>
        <dbReference type="Proteomes" id="UP000177165"/>
    </source>
</evidence>
<accession>A0A1G2APJ9</accession>
<comment type="caution">
    <text evidence="1">The sequence shown here is derived from an EMBL/GenBank/DDBJ whole genome shotgun (WGS) entry which is preliminary data.</text>
</comment>
<dbReference type="EMBL" id="MHKB01000012">
    <property type="protein sequence ID" value="OGY78801.1"/>
    <property type="molecule type" value="Genomic_DNA"/>
</dbReference>
<sequence>MKEDVKVFLDVVMQNPRGLYGVSNRDVAEKALIWCLDHGLSTSGLLARVIHTNHPEYLFSLLCTKLKDSNKRFELLDAVIRVPQRVWDDAILNAQSVGEIFSGAEDFSHILKYHKDRFLNFERPEFAKCFSSDQFWLHRVRWYIAKGDFRRAWDELKRAWRGFFVGPKDTSVWLRGIRPNWYYYAASKKVLAQLVHELYHGMLDKQIIDPITEDDHALRTAKQKVHVYGIRVREVAAVHVHTRTVIVAGIDFARLFRRTEQPYDVTKPLVLADEGAMILKIAEYWRQQRNAQRRRQCETKLTRLAQERE</sequence>
<proteinExistence type="predicted"/>
<reference evidence="1 2" key="1">
    <citation type="journal article" date="2016" name="Nat. Commun.">
        <title>Thousands of microbial genomes shed light on interconnected biogeochemical processes in an aquifer system.</title>
        <authorList>
            <person name="Anantharaman K."/>
            <person name="Brown C.T."/>
            <person name="Hug L.A."/>
            <person name="Sharon I."/>
            <person name="Castelle C.J."/>
            <person name="Probst A.J."/>
            <person name="Thomas B.C."/>
            <person name="Singh A."/>
            <person name="Wilkins M.J."/>
            <person name="Karaoz U."/>
            <person name="Brodie E.L."/>
            <person name="Williams K.H."/>
            <person name="Hubbard S.S."/>
            <person name="Banfield J.F."/>
        </authorList>
    </citation>
    <scope>NUCLEOTIDE SEQUENCE [LARGE SCALE GENOMIC DNA]</scope>
</reference>